<dbReference type="InterPro" id="IPR019129">
    <property type="entry name" value="Folate-sensitive_fs_Fra10Ac1"/>
</dbReference>
<proteinExistence type="predicted"/>
<organism evidence="4">
    <name type="scientific">Enterobius vermicularis</name>
    <name type="common">Human pinworm</name>
    <dbReference type="NCBI Taxonomy" id="51028"/>
    <lineage>
        <taxon>Eukaryota</taxon>
        <taxon>Metazoa</taxon>
        <taxon>Ecdysozoa</taxon>
        <taxon>Nematoda</taxon>
        <taxon>Chromadorea</taxon>
        <taxon>Rhabditida</taxon>
        <taxon>Spirurina</taxon>
        <taxon>Oxyuridomorpha</taxon>
        <taxon>Oxyuroidea</taxon>
        <taxon>Oxyuridae</taxon>
        <taxon>Enterobius</taxon>
    </lineage>
</organism>
<reference evidence="4" key="1">
    <citation type="submission" date="2017-02" db="UniProtKB">
        <authorList>
            <consortium name="WormBaseParasite"/>
        </authorList>
    </citation>
    <scope>IDENTIFICATION</scope>
</reference>
<evidence type="ECO:0000313" key="4">
    <source>
        <dbReference type="WBParaSite" id="EVEC_0001030401-mRNA-1"/>
    </source>
</evidence>
<evidence type="ECO:0000313" key="2">
    <source>
        <dbReference type="EMBL" id="VDD94898.1"/>
    </source>
</evidence>
<keyword evidence="3" id="KW-1185">Reference proteome</keyword>
<protein>
    <submittedName>
        <fullName evidence="4">Protein FRA10AC1 homolog</fullName>
    </submittedName>
</protein>
<dbReference type="Proteomes" id="UP000274131">
    <property type="component" value="Unassembled WGS sequence"/>
</dbReference>
<feature type="compositionally biased region" description="Basic and acidic residues" evidence="1">
    <location>
        <begin position="269"/>
        <end position="285"/>
    </location>
</feature>
<sequence length="328" mass="38925">MSKRNPNIRYDDLDSEFDYGSETEKKKKRYGDEIYKKVRPGEVPPVNRSQAKHSFDDEHGRLERQKRRLLTLDVYSRHKELINQYFLYYPGATKRLKRDTSKDRNDYDVIRDNHRFLWDEEELSEAAKKSWEARLAKKYYDKLFKEYCIADLSHYRKNKIAFRWRVEGEVRSGKGQFECGNKRCDSKEGLTSWEVNFGYIENGEKKNALVKLRLCPDCSQKLNFYSNKKRAQKSKKERKSTKMAENFLDKLSEELETQVKQQPPPSQEVDLKEADQSEGTKKPDVDTEAQLKAQAKKMAEIWKKPQEPVDPEKLVEAELDEFLEDMFM</sequence>
<dbReference type="AlphaFoldDB" id="A0A0N4VHK3"/>
<accession>A0A0N4VHK3</accession>
<dbReference type="PANTHER" id="PTHR11567:SF25">
    <property type="entry name" value="PROTEIN FRA10AC1"/>
    <property type="match status" value="1"/>
</dbReference>
<reference evidence="2 3" key="2">
    <citation type="submission" date="2018-10" db="EMBL/GenBank/DDBJ databases">
        <authorList>
            <consortium name="Pathogen Informatics"/>
        </authorList>
    </citation>
    <scope>NUCLEOTIDE SEQUENCE [LARGE SCALE GENOMIC DNA]</scope>
</reference>
<dbReference type="OrthoDB" id="197967at2759"/>
<dbReference type="InterPro" id="IPR050645">
    <property type="entry name" value="Histidine_acid_phosphatase"/>
</dbReference>
<gene>
    <name evidence="2" type="ORF">EVEC_LOCUS9649</name>
</gene>
<evidence type="ECO:0000256" key="1">
    <source>
        <dbReference type="SAM" id="MobiDB-lite"/>
    </source>
</evidence>
<feature type="region of interest" description="Disordered" evidence="1">
    <location>
        <begin position="256"/>
        <end position="287"/>
    </location>
</feature>
<name>A0A0N4VHK3_ENTVE</name>
<feature type="compositionally biased region" description="Basic and acidic residues" evidence="1">
    <location>
        <begin position="31"/>
        <end position="40"/>
    </location>
</feature>
<feature type="region of interest" description="Disordered" evidence="1">
    <location>
        <begin position="31"/>
        <end position="58"/>
    </location>
</feature>
<dbReference type="PANTHER" id="PTHR11567">
    <property type="entry name" value="ACID PHOSPHATASE-RELATED"/>
    <property type="match status" value="1"/>
</dbReference>
<evidence type="ECO:0000313" key="3">
    <source>
        <dbReference type="Proteomes" id="UP000274131"/>
    </source>
</evidence>
<dbReference type="WBParaSite" id="EVEC_0001030401-mRNA-1">
    <property type="protein sequence ID" value="EVEC_0001030401-mRNA-1"/>
    <property type="gene ID" value="EVEC_0001030401"/>
</dbReference>
<dbReference type="GO" id="GO:0016791">
    <property type="term" value="F:phosphatase activity"/>
    <property type="evidence" value="ECO:0007669"/>
    <property type="project" value="TreeGrafter"/>
</dbReference>
<dbReference type="STRING" id="51028.A0A0N4VHK3"/>
<dbReference type="Pfam" id="PF09725">
    <property type="entry name" value="Fra10Ac1"/>
    <property type="match status" value="1"/>
</dbReference>
<dbReference type="EMBL" id="UXUI01010200">
    <property type="protein sequence ID" value="VDD94898.1"/>
    <property type="molecule type" value="Genomic_DNA"/>
</dbReference>